<dbReference type="EMBL" id="QCYK01000002">
    <property type="protein sequence ID" value="PUZ26130.1"/>
    <property type="molecule type" value="Genomic_DNA"/>
</dbReference>
<feature type="signal peptide" evidence="1">
    <location>
        <begin position="1"/>
        <end position="24"/>
    </location>
</feature>
<evidence type="ECO:0000256" key="1">
    <source>
        <dbReference type="SAM" id="SignalP"/>
    </source>
</evidence>
<reference evidence="3 4" key="1">
    <citation type="submission" date="2018-04" db="EMBL/GenBank/DDBJ databases">
        <title>Chitinophaga fuyangensis sp. nov., isolated from soil in a chemical factory.</title>
        <authorList>
            <person name="Chen K."/>
        </authorList>
    </citation>
    <scope>NUCLEOTIDE SEQUENCE [LARGE SCALE GENOMIC DNA]</scope>
    <source>
        <strain evidence="3 4">LY-1</strain>
    </source>
</reference>
<name>A0A2T7BIL9_9BACT</name>
<proteinExistence type="predicted"/>
<dbReference type="PANTHER" id="PTHR42852">
    <property type="entry name" value="THIOL:DISULFIDE INTERCHANGE PROTEIN DSBE"/>
    <property type="match status" value="1"/>
</dbReference>
<dbReference type="InterPro" id="IPR013766">
    <property type="entry name" value="Thioredoxin_domain"/>
</dbReference>
<gene>
    <name evidence="3" type="ORF">DCC81_17990</name>
</gene>
<dbReference type="InterPro" id="IPR050553">
    <property type="entry name" value="Thioredoxin_ResA/DsbE_sf"/>
</dbReference>
<dbReference type="PROSITE" id="PS51352">
    <property type="entry name" value="THIOREDOXIN_2"/>
    <property type="match status" value="1"/>
</dbReference>
<dbReference type="GO" id="GO:0016209">
    <property type="term" value="F:antioxidant activity"/>
    <property type="evidence" value="ECO:0007669"/>
    <property type="project" value="InterPro"/>
</dbReference>
<dbReference type="Gene3D" id="3.40.30.10">
    <property type="entry name" value="Glutaredoxin"/>
    <property type="match status" value="1"/>
</dbReference>
<dbReference type="SUPFAM" id="SSF52833">
    <property type="entry name" value="Thioredoxin-like"/>
    <property type="match status" value="1"/>
</dbReference>
<evidence type="ECO:0000313" key="4">
    <source>
        <dbReference type="Proteomes" id="UP000244450"/>
    </source>
</evidence>
<organism evidence="3 4">
    <name type="scientific">Chitinophaga parva</name>
    <dbReference type="NCBI Taxonomy" id="2169414"/>
    <lineage>
        <taxon>Bacteria</taxon>
        <taxon>Pseudomonadati</taxon>
        <taxon>Bacteroidota</taxon>
        <taxon>Chitinophagia</taxon>
        <taxon>Chitinophagales</taxon>
        <taxon>Chitinophagaceae</taxon>
        <taxon>Chitinophaga</taxon>
    </lineage>
</organism>
<dbReference type="InterPro" id="IPR000866">
    <property type="entry name" value="AhpC/TSA"/>
</dbReference>
<dbReference type="Pfam" id="PF00578">
    <property type="entry name" value="AhpC-TSA"/>
    <property type="match status" value="1"/>
</dbReference>
<dbReference type="InterPro" id="IPR036249">
    <property type="entry name" value="Thioredoxin-like_sf"/>
</dbReference>
<dbReference type="CDD" id="cd02966">
    <property type="entry name" value="TlpA_like_family"/>
    <property type="match status" value="1"/>
</dbReference>
<dbReference type="RefSeq" id="WP_108687967.1">
    <property type="nucleotide sequence ID" value="NZ_QCYK01000002.1"/>
</dbReference>
<accession>A0A2T7BIL9</accession>
<sequence length="490" mass="55626">MSCKKLNWITGVLLLSAATVLGQAKMDQYRNATPEQLVERTDLTEAQLGDIQRYFQLGLKDEQKAKTLQQLIVARYPKGSTARFVSFHTIEGAVTAQDRIARAEAFLQAFPYNEWHQHPNGQEFIYYTTYRVLGSAYFDARQFNKFLDLTTPLNFKTENELYRWNVMRAIVFKTVGADTLLNISTRMINELIQKKDDSSYIEVGVFNAARAAANASEQMDNELNTHITLLHSMGRFADAKPFFHYLSPAATYGRAELNELHLDVLQQTGDQAAVQPFLENCMKANAMTPRMLDVLKEVYTAQHKDGNYDQYLAGLKSDTEQQTLLAEVKEHLTNQEYVPFAMEDPEGHLVRSSDWGNKIVVLDFWATWCKPCIAAFPGMQMLIDKYANDPQVVVYMVGTMQSGNYKEKSEGYIRQQGYRFHLLHDNIDKATGGQDAVFRSFVPFFHSSGIPRKVILKDGVMRYTAEGYSGSPSKLADELSDAIELLKAEQ</sequence>
<dbReference type="OrthoDB" id="634996at2"/>
<protein>
    <recommendedName>
        <fullName evidence="2">Thioredoxin domain-containing protein</fullName>
    </recommendedName>
</protein>
<keyword evidence="1" id="KW-0732">Signal</keyword>
<comment type="caution">
    <text evidence="3">The sequence shown here is derived from an EMBL/GenBank/DDBJ whole genome shotgun (WGS) entry which is preliminary data.</text>
</comment>
<dbReference type="AlphaFoldDB" id="A0A2T7BIL9"/>
<evidence type="ECO:0000259" key="2">
    <source>
        <dbReference type="PROSITE" id="PS51352"/>
    </source>
</evidence>
<dbReference type="PANTHER" id="PTHR42852:SF17">
    <property type="entry name" value="THIOREDOXIN-LIKE PROTEIN HI_1115"/>
    <property type="match status" value="1"/>
</dbReference>
<keyword evidence="4" id="KW-1185">Reference proteome</keyword>
<dbReference type="GO" id="GO:0016491">
    <property type="term" value="F:oxidoreductase activity"/>
    <property type="evidence" value="ECO:0007669"/>
    <property type="project" value="InterPro"/>
</dbReference>
<feature type="domain" description="Thioredoxin" evidence="2">
    <location>
        <begin position="331"/>
        <end position="488"/>
    </location>
</feature>
<evidence type="ECO:0000313" key="3">
    <source>
        <dbReference type="EMBL" id="PUZ26130.1"/>
    </source>
</evidence>
<feature type="chain" id="PRO_5015775479" description="Thioredoxin domain-containing protein" evidence="1">
    <location>
        <begin position="25"/>
        <end position="490"/>
    </location>
</feature>
<dbReference type="Proteomes" id="UP000244450">
    <property type="component" value="Unassembled WGS sequence"/>
</dbReference>